<dbReference type="GO" id="GO:0045174">
    <property type="term" value="F:glutathione dehydrogenase (ascorbate) activity"/>
    <property type="evidence" value="ECO:0007669"/>
    <property type="project" value="InterPro"/>
</dbReference>
<evidence type="ECO:0000256" key="1">
    <source>
        <dbReference type="ARBA" id="ARBA00012452"/>
    </source>
</evidence>
<comment type="similarity">
    <text evidence="3">Belongs to the GST superfamily. DHAR family.</text>
</comment>
<dbReference type="InterPro" id="IPR004045">
    <property type="entry name" value="Glutathione_S-Trfase_N"/>
</dbReference>
<evidence type="ECO:0000313" key="6">
    <source>
        <dbReference type="EMBL" id="ESR49360.1"/>
    </source>
</evidence>
<name>V4TCR3_CITCL</name>
<dbReference type="EMBL" id="KI536726">
    <property type="protein sequence ID" value="ESR49360.1"/>
    <property type="molecule type" value="Genomic_DNA"/>
</dbReference>
<dbReference type="GO" id="GO:0004364">
    <property type="term" value="F:glutathione transferase activity"/>
    <property type="evidence" value="ECO:0007669"/>
    <property type="project" value="UniProtKB-EC"/>
</dbReference>
<dbReference type="PANTHER" id="PTHR44420">
    <property type="entry name" value="GLUTATHIONE S-TRANSFERASE DHAR2-RELATED"/>
    <property type="match status" value="1"/>
</dbReference>
<evidence type="ECO:0000256" key="3">
    <source>
        <dbReference type="ARBA" id="ARBA00024194"/>
    </source>
</evidence>
<dbReference type="Pfam" id="PF13409">
    <property type="entry name" value="GST_N_2"/>
    <property type="match status" value="1"/>
</dbReference>
<accession>V4TCR3</accession>
<evidence type="ECO:0000256" key="4">
    <source>
        <dbReference type="ARBA" id="ARBA00047960"/>
    </source>
</evidence>
<dbReference type="STRING" id="85681.V4TCR3"/>
<dbReference type="EMBL" id="KI536726">
    <property type="protein sequence ID" value="ESR49359.1"/>
    <property type="molecule type" value="Genomic_DNA"/>
</dbReference>
<proteinExistence type="inferred from homology"/>
<dbReference type="PANTHER" id="PTHR44420:SF2">
    <property type="entry name" value="GLUTATHIONE S-TRANSFERASE DHAR2-RELATED"/>
    <property type="match status" value="1"/>
</dbReference>
<feature type="non-terminal residue" evidence="6">
    <location>
        <position position="49"/>
    </location>
</feature>
<dbReference type="InterPro" id="IPR036249">
    <property type="entry name" value="Thioredoxin-like_sf"/>
</dbReference>
<dbReference type="InParanoid" id="V4TCR3"/>
<evidence type="ECO:0000313" key="7">
    <source>
        <dbReference type="Proteomes" id="UP000030687"/>
    </source>
</evidence>
<gene>
    <name evidence="6" type="ORF">CICLE_v100329311mg</name>
</gene>
<organism evidence="6 7">
    <name type="scientific">Citrus clementina</name>
    <name type="common">Clementine</name>
    <name type="synonym">Citrus deliciosa x Citrus sinensis</name>
    <dbReference type="NCBI Taxonomy" id="85681"/>
    <lineage>
        <taxon>Eukaryota</taxon>
        <taxon>Viridiplantae</taxon>
        <taxon>Streptophyta</taxon>
        <taxon>Embryophyta</taxon>
        <taxon>Tracheophyta</taxon>
        <taxon>Spermatophyta</taxon>
        <taxon>Magnoliopsida</taxon>
        <taxon>eudicotyledons</taxon>
        <taxon>Gunneridae</taxon>
        <taxon>Pentapetalae</taxon>
        <taxon>rosids</taxon>
        <taxon>malvids</taxon>
        <taxon>Sapindales</taxon>
        <taxon>Rutaceae</taxon>
        <taxon>Aurantioideae</taxon>
        <taxon>Citrus</taxon>
    </lineage>
</organism>
<evidence type="ECO:0000259" key="5">
    <source>
        <dbReference type="Pfam" id="PF13409"/>
    </source>
</evidence>
<dbReference type="Gramene" id="ESR49359">
    <property type="protein sequence ID" value="ESR49359"/>
    <property type="gene ID" value="CICLE_v100329311mg"/>
</dbReference>
<feature type="domain" description="GST N-terminal" evidence="5">
    <location>
        <begin position="20"/>
        <end position="44"/>
    </location>
</feature>
<dbReference type="AlphaFoldDB" id="V4TCR3"/>
<comment type="catalytic activity">
    <reaction evidence="4">
        <text>RX + glutathione = an S-substituted glutathione + a halide anion + H(+)</text>
        <dbReference type="Rhea" id="RHEA:16437"/>
        <dbReference type="ChEBI" id="CHEBI:15378"/>
        <dbReference type="ChEBI" id="CHEBI:16042"/>
        <dbReference type="ChEBI" id="CHEBI:17792"/>
        <dbReference type="ChEBI" id="CHEBI:57925"/>
        <dbReference type="ChEBI" id="CHEBI:90779"/>
        <dbReference type="EC" id="2.5.1.18"/>
    </reaction>
</comment>
<dbReference type="Gene3D" id="3.40.30.10">
    <property type="entry name" value="Glutaredoxin"/>
    <property type="match status" value="1"/>
</dbReference>
<dbReference type="GO" id="GO:0033355">
    <property type="term" value="P:ascorbate glutathione cycle"/>
    <property type="evidence" value="ECO:0007669"/>
    <property type="project" value="InterPro"/>
</dbReference>
<keyword evidence="2" id="KW-0808">Transferase</keyword>
<protein>
    <recommendedName>
        <fullName evidence="1">glutathione transferase</fullName>
        <ecNumber evidence="1">2.5.1.18</ecNumber>
    </recommendedName>
</protein>
<dbReference type="KEGG" id="cic:CICLE_v100329311m"/>
<dbReference type="InterPro" id="IPR044627">
    <property type="entry name" value="DHAR1/2/3/4"/>
</dbReference>
<dbReference type="EC" id="2.5.1.18" evidence="1"/>
<sequence>MAVEICVKAAVGAPDILGDCPFSQRALLTLEEKKVPYKRHLINISDKPQ</sequence>
<dbReference type="CDD" id="cd00570">
    <property type="entry name" value="GST_N_family"/>
    <property type="match status" value="1"/>
</dbReference>
<dbReference type="Proteomes" id="UP000030687">
    <property type="component" value="Unassembled WGS sequence"/>
</dbReference>
<keyword evidence="7" id="KW-1185">Reference proteome</keyword>
<dbReference type="Gramene" id="ESR49360">
    <property type="protein sequence ID" value="ESR49360"/>
    <property type="gene ID" value="CICLE_v100329311mg"/>
</dbReference>
<evidence type="ECO:0000256" key="2">
    <source>
        <dbReference type="ARBA" id="ARBA00022679"/>
    </source>
</evidence>
<dbReference type="SUPFAM" id="SSF52833">
    <property type="entry name" value="Thioredoxin-like"/>
    <property type="match status" value="1"/>
</dbReference>
<dbReference type="eggNOG" id="KOG1422">
    <property type="taxonomic scope" value="Eukaryota"/>
</dbReference>
<reference evidence="6 7" key="1">
    <citation type="submission" date="2013-10" db="EMBL/GenBank/DDBJ databases">
        <authorList>
            <consortium name="International Citrus Genome Consortium"/>
            <person name="Jenkins J."/>
            <person name="Schmutz J."/>
            <person name="Prochnik S."/>
            <person name="Rokhsar D."/>
            <person name="Gmitter F."/>
            <person name="Ollitrault P."/>
            <person name="Machado M."/>
            <person name="Talon M."/>
            <person name="Wincker P."/>
            <person name="Jaillon O."/>
            <person name="Morgante M."/>
        </authorList>
    </citation>
    <scope>NUCLEOTIDE SEQUENCE</scope>
    <source>
        <strain evidence="7">cv. Clemenules</strain>
    </source>
</reference>